<feature type="region of interest" description="Disordered" evidence="11">
    <location>
        <begin position="168"/>
        <end position="204"/>
    </location>
</feature>
<feature type="region of interest" description="Disordered" evidence="11">
    <location>
        <begin position="334"/>
        <end position="360"/>
    </location>
</feature>
<keyword evidence="5 13" id="KW-0418">Kinase</keyword>
<evidence type="ECO:0000256" key="5">
    <source>
        <dbReference type="ARBA" id="ARBA00022777"/>
    </source>
</evidence>
<dbReference type="PROSITE" id="PS00108">
    <property type="entry name" value="PROTEIN_KINASE_ST"/>
    <property type="match status" value="1"/>
</dbReference>
<comment type="catalytic activity">
    <reaction evidence="7">
        <text>L-threonyl-[protein] + ATP = O-phospho-L-threonyl-[protein] + ADP + H(+)</text>
        <dbReference type="Rhea" id="RHEA:46608"/>
        <dbReference type="Rhea" id="RHEA-COMP:11060"/>
        <dbReference type="Rhea" id="RHEA-COMP:11605"/>
        <dbReference type="ChEBI" id="CHEBI:15378"/>
        <dbReference type="ChEBI" id="CHEBI:30013"/>
        <dbReference type="ChEBI" id="CHEBI:30616"/>
        <dbReference type="ChEBI" id="CHEBI:61977"/>
        <dbReference type="ChEBI" id="CHEBI:456216"/>
        <dbReference type="EC" id="2.7.11.1"/>
    </reaction>
</comment>
<dbReference type="EMBL" id="PXOF01000153">
    <property type="protein sequence ID" value="RGP62067.1"/>
    <property type="molecule type" value="Genomic_DNA"/>
</dbReference>
<dbReference type="GO" id="GO:0005794">
    <property type="term" value="C:Golgi apparatus"/>
    <property type="evidence" value="ECO:0007669"/>
    <property type="project" value="TreeGrafter"/>
</dbReference>
<feature type="binding site" evidence="9">
    <location>
        <position position="61"/>
    </location>
    <ligand>
        <name>ATP</name>
        <dbReference type="ChEBI" id="CHEBI:30616"/>
    </ligand>
</feature>
<evidence type="ECO:0000313" key="14">
    <source>
        <dbReference type="Proteomes" id="UP000266152"/>
    </source>
</evidence>
<evidence type="ECO:0000256" key="11">
    <source>
        <dbReference type="SAM" id="MobiDB-lite"/>
    </source>
</evidence>
<dbReference type="FunFam" id="1.10.510.10:FF:000550">
    <property type="entry name" value="Serine/threonine kinase 16"/>
    <property type="match status" value="1"/>
</dbReference>
<gene>
    <name evidence="13" type="ORF">FSPOR_9525</name>
</gene>
<dbReference type="InterPro" id="IPR008271">
    <property type="entry name" value="Ser/Thr_kinase_AS"/>
</dbReference>
<dbReference type="InterPro" id="IPR017441">
    <property type="entry name" value="Protein_kinase_ATP_BS"/>
</dbReference>
<comment type="caution">
    <text evidence="13">The sequence shown here is derived from an EMBL/GenBank/DDBJ whole genome shotgun (WGS) entry which is preliminary data.</text>
</comment>
<dbReference type="PROSITE" id="PS00107">
    <property type="entry name" value="PROTEIN_KINASE_ATP"/>
    <property type="match status" value="1"/>
</dbReference>
<dbReference type="Proteomes" id="UP000266152">
    <property type="component" value="Unassembled WGS sequence"/>
</dbReference>
<evidence type="ECO:0000256" key="9">
    <source>
        <dbReference type="PROSITE-ProRule" id="PRU10141"/>
    </source>
</evidence>
<dbReference type="SMART" id="SM00220">
    <property type="entry name" value="S_TKc"/>
    <property type="match status" value="1"/>
</dbReference>
<evidence type="ECO:0000256" key="7">
    <source>
        <dbReference type="ARBA" id="ARBA00047899"/>
    </source>
</evidence>
<dbReference type="InterPro" id="IPR000719">
    <property type="entry name" value="Prot_kinase_dom"/>
</dbReference>
<dbReference type="STRING" id="5514.A0A395RPJ5"/>
<comment type="catalytic activity">
    <reaction evidence="8">
        <text>L-seryl-[protein] + ATP = O-phospho-L-seryl-[protein] + ADP + H(+)</text>
        <dbReference type="Rhea" id="RHEA:17989"/>
        <dbReference type="Rhea" id="RHEA-COMP:9863"/>
        <dbReference type="Rhea" id="RHEA-COMP:11604"/>
        <dbReference type="ChEBI" id="CHEBI:15378"/>
        <dbReference type="ChEBI" id="CHEBI:29999"/>
        <dbReference type="ChEBI" id="CHEBI:30616"/>
        <dbReference type="ChEBI" id="CHEBI:83421"/>
        <dbReference type="ChEBI" id="CHEBI:456216"/>
        <dbReference type="EC" id="2.7.11.1"/>
    </reaction>
</comment>
<comment type="similarity">
    <text evidence="10">Belongs to the protein kinase superfamily.</text>
</comment>
<evidence type="ECO:0000313" key="13">
    <source>
        <dbReference type="EMBL" id="RGP62067.1"/>
    </source>
</evidence>
<dbReference type="GO" id="GO:0032889">
    <property type="term" value="P:regulation of vacuole fusion, non-autophagic"/>
    <property type="evidence" value="ECO:0007669"/>
    <property type="project" value="TreeGrafter"/>
</dbReference>
<dbReference type="EC" id="2.7.11.1" evidence="1"/>
<organism evidence="13 14">
    <name type="scientific">Fusarium sporotrichioides</name>
    <dbReference type="NCBI Taxonomy" id="5514"/>
    <lineage>
        <taxon>Eukaryota</taxon>
        <taxon>Fungi</taxon>
        <taxon>Dikarya</taxon>
        <taxon>Ascomycota</taxon>
        <taxon>Pezizomycotina</taxon>
        <taxon>Sordariomycetes</taxon>
        <taxon>Hypocreomycetidae</taxon>
        <taxon>Hypocreales</taxon>
        <taxon>Nectriaceae</taxon>
        <taxon>Fusarium</taxon>
    </lineage>
</organism>
<dbReference type="CDD" id="cd13986">
    <property type="entry name" value="STKc_16"/>
    <property type="match status" value="1"/>
</dbReference>
<dbReference type="PANTHER" id="PTHR45998">
    <property type="entry name" value="SERINE/THREONINE-PROTEIN KINASE 16"/>
    <property type="match status" value="1"/>
</dbReference>
<keyword evidence="2 10" id="KW-0723">Serine/threonine-protein kinase</keyword>
<dbReference type="GO" id="GO:0004674">
    <property type="term" value="F:protein serine/threonine kinase activity"/>
    <property type="evidence" value="ECO:0007669"/>
    <property type="project" value="UniProtKB-KW"/>
</dbReference>
<evidence type="ECO:0000256" key="8">
    <source>
        <dbReference type="ARBA" id="ARBA00048679"/>
    </source>
</evidence>
<keyword evidence="3" id="KW-0808">Transferase</keyword>
<sequence length="403" mass="45199">MAQVLLDLFYSFGNCLNCFPGNPNLKINNRSFKILRLLGEGGFSYVYLVEDTSTHELFALKKIRCPFGAESVQQAMREVDAYRLFSHIPTIISAIDHSVATERGADESTKTVYVLLPYYKRGNLQDMINANLVNHDRFPERRLMLLFLGVCKALRAMHDYKPAVERMNMGREEDELNNGERNNTRGKRTEEEEEGEQERGLLEGESQVNGGRSIQHYSHRDIKPGNIMIDDTGSTPILMDLGSVAPSPIPVTSQSLALQIQDTAAEHSTMPYRAPELFDVQTGMVIDTKVDIWSLGCTLYACLVGKSPFEMRSDETGGTLSLCVLGGDWRFPDEGPAGVKRNNSMRPQQGQQQQQQAPAVEISEPIREVVRKCLCVEPAERPDINELIQMVQTVIEELPDDSN</sequence>
<keyword evidence="6 9" id="KW-0067">ATP-binding</keyword>
<keyword evidence="14" id="KW-1185">Reference proteome</keyword>
<dbReference type="PROSITE" id="PS50011">
    <property type="entry name" value="PROTEIN_KINASE_DOM"/>
    <property type="match status" value="1"/>
</dbReference>
<reference evidence="13 14" key="1">
    <citation type="journal article" date="2018" name="PLoS Pathog.">
        <title>Evolution of structural diversity of trichothecenes, a family of toxins produced by plant pathogenic and entomopathogenic fungi.</title>
        <authorList>
            <person name="Proctor R.H."/>
            <person name="McCormick S.P."/>
            <person name="Kim H.S."/>
            <person name="Cardoza R.E."/>
            <person name="Stanley A.M."/>
            <person name="Lindo L."/>
            <person name="Kelly A."/>
            <person name="Brown D.W."/>
            <person name="Lee T."/>
            <person name="Vaughan M.M."/>
            <person name="Alexander N.J."/>
            <person name="Busman M."/>
            <person name="Gutierrez S."/>
        </authorList>
    </citation>
    <scope>NUCLEOTIDE SEQUENCE [LARGE SCALE GENOMIC DNA]</scope>
    <source>
        <strain evidence="13 14">NRRL 3299</strain>
    </source>
</reference>
<feature type="domain" description="Protein kinase" evidence="12">
    <location>
        <begin position="32"/>
        <end position="395"/>
    </location>
</feature>
<evidence type="ECO:0000256" key="1">
    <source>
        <dbReference type="ARBA" id="ARBA00012513"/>
    </source>
</evidence>
<dbReference type="Gene3D" id="1.10.510.10">
    <property type="entry name" value="Transferase(Phosphotransferase) domain 1"/>
    <property type="match status" value="1"/>
</dbReference>
<accession>A0A395RPJ5</accession>
<dbReference type="InterPro" id="IPR052239">
    <property type="entry name" value="Ser/Thr-specific_kinases"/>
</dbReference>
<evidence type="ECO:0000256" key="4">
    <source>
        <dbReference type="ARBA" id="ARBA00022741"/>
    </source>
</evidence>
<dbReference type="InterPro" id="IPR011009">
    <property type="entry name" value="Kinase-like_dom_sf"/>
</dbReference>
<dbReference type="Pfam" id="PF00069">
    <property type="entry name" value="Pkinase"/>
    <property type="match status" value="2"/>
</dbReference>
<proteinExistence type="inferred from homology"/>
<dbReference type="FunFam" id="3.30.200.20:FF:000374">
    <property type="entry name" value="Serine/threonine protein kinase"/>
    <property type="match status" value="1"/>
</dbReference>
<protein>
    <recommendedName>
        <fullName evidence="1">non-specific serine/threonine protein kinase</fullName>
        <ecNumber evidence="1">2.7.11.1</ecNumber>
    </recommendedName>
</protein>
<dbReference type="Gene3D" id="3.30.200.20">
    <property type="entry name" value="Phosphorylase Kinase, domain 1"/>
    <property type="match status" value="1"/>
</dbReference>
<dbReference type="GO" id="GO:0005773">
    <property type="term" value="C:vacuole"/>
    <property type="evidence" value="ECO:0007669"/>
    <property type="project" value="GOC"/>
</dbReference>
<dbReference type="PANTHER" id="PTHR45998:SF2">
    <property type="entry name" value="SERINE_THREONINE-PROTEIN KINASE 16"/>
    <property type="match status" value="1"/>
</dbReference>
<dbReference type="SUPFAM" id="SSF56112">
    <property type="entry name" value="Protein kinase-like (PK-like)"/>
    <property type="match status" value="1"/>
</dbReference>
<dbReference type="AlphaFoldDB" id="A0A395RPJ5"/>
<evidence type="ECO:0000256" key="6">
    <source>
        <dbReference type="ARBA" id="ARBA00022840"/>
    </source>
</evidence>
<keyword evidence="4 9" id="KW-0547">Nucleotide-binding</keyword>
<evidence type="ECO:0000256" key="2">
    <source>
        <dbReference type="ARBA" id="ARBA00022527"/>
    </source>
</evidence>
<evidence type="ECO:0000256" key="10">
    <source>
        <dbReference type="RuleBase" id="RU000304"/>
    </source>
</evidence>
<evidence type="ECO:0000256" key="3">
    <source>
        <dbReference type="ARBA" id="ARBA00022679"/>
    </source>
</evidence>
<name>A0A395RPJ5_FUSSP</name>
<evidence type="ECO:0000259" key="12">
    <source>
        <dbReference type="PROSITE" id="PS50011"/>
    </source>
</evidence>
<dbReference type="GO" id="GO:0005524">
    <property type="term" value="F:ATP binding"/>
    <property type="evidence" value="ECO:0007669"/>
    <property type="project" value="UniProtKB-UniRule"/>
</dbReference>
<dbReference type="GO" id="GO:0006624">
    <property type="term" value="P:vacuolar protein processing"/>
    <property type="evidence" value="ECO:0007669"/>
    <property type="project" value="TreeGrafter"/>
</dbReference>